<accession>A0ACC1S2Q3</accession>
<name>A0ACC1S2Q3_9HYPO</name>
<comment type="caution">
    <text evidence="1">The sequence shown here is derived from an EMBL/GenBank/DDBJ whole genome shotgun (WGS) entry which is preliminary data.</text>
</comment>
<protein>
    <submittedName>
        <fullName evidence="1">Uncharacterized protein</fullName>
    </submittedName>
</protein>
<proteinExistence type="predicted"/>
<dbReference type="EMBL" id="JANRMS010001122">
    <property type="protein sequence ID" value="KAJ3530874.1"/>
    <property type="molecule type" value="Genomic_DNA"/>
</dbReference>
<sequence>MTAAAVVPRIAREGFAVVGSRFEGFSISLATSVIPVVPIGDDDDDFYELPDISGGQKISASSSEPGARPDFQDTPQLIQLMPNLKSLTMHLYHTSHNDKIFLNSYSALLFEIFRSTALPQLRLLDLRGFPAQMTIINHILSRYPDIQSLRLQHMYFRSNEWSQAMSPLAKIDSPVSSLYLSDIWAVYPQEGLITNIVHAITNNLVAADPELIYLASNEEQRAEVTREIRLWIELSPKLSPPLGRWNGFIWGHDQACEPRPRVRPAHELWIGSIFTYHYEGQSIL</sequence>
<dbReference type="Proteomes" id="UP001148629">
    <property type="component" value="Unassembled WGS sequence"/>
</dbReference>
<evidence type="ECO:0000313" key="2">
    <source>
        <dbReference type="Proteomes" id="UP001148629"/>
    </source>
</evidence>
<evidence type="ECO:0000313" key="1">
    <source>
        <dbReference type="EMBL" id="KAJ3530874.1"/>
    </source>
</evidence>
<gene>
    <name evidence="1" type="ORF">NM208_g9130</name>
</gene>
<keyword evidence="2" id="KW-1185">Reference proteome</keyword>
<reference evidence="1" key="1">
    <citation type="submission" date="2022-08" db="EMBL/GenBank/DDBJ databases">
        <title>Genome Sequence of Fusarium decemcellulare.</title>
        <authorList>
            <person name="Buettner E."/>
        </authorList>
    </citation>
    <scope>NUCLEOTIDE SEQUENCE</scope>
    <source>
        <strain evidence="1">Babe19</strain>
    </source>
</reference>
<organism evidence="1 2">
    <name type="scientific">Fusarium decemcellulare</name>
    <dbReference type="NCBI Taxonomy" id="57161"/>
    <lineage>
        <taxon>Eukaryota</taxon>
        <taxon>Fungi</taxon>
        <taxon>Dikarya</taxon>
        <taxon>Ascomycota</taxon>
        <taxon>Pezizomycotina</taxon>
        <taxon>Sordariomycetes</taxon>
        <taxon>Hypocreomycetidae</taxon>
        <taxon>Hypocreales</taxon>
        <taxon>Nectriaceae</taxon>
        <taxon>Fusarium</taxon>
        <taxon>Fusarium decemcellulare species complex</taxon>
    </lineage>
</organism>